<comment type="caution">
    <text evidence="2">The sequence shown here is derived from an EMBL/GenBank/DDBJ whole genome shotgun (WGS) entry which is preliminary data.</text>
</comment>
<feature type="domain" description="N-acetyltransferase" evidence="1">
    <location>
        <begin position="28"/>
        <end position="177"/>
    </location>
</feature>
<evidence type="ECO:0000313" key="2">
    <source>
        <dbReference type="EMBL" id="MCI2285191.1"/>
    </source>
</evidence>
<name>A0ABS9X6V2_9GAMM</name>
<dbReference type="PROSITE" id="PS51186">
    <property type="entry name" value="GNAT"/>
    <property type="match status" value="1"/>
</dbReference>
<dbReference type="Pfam" id="PF13673">
    <property type="entry name" value="Acetyltransf_10"/>
    <property type="match status" value="1"/>
</dbReference>
<dbReference type="Gene3D" id="3.40.630.30">
    <property type="match status" value="1"/>
</dbReference>
<dbReference type="InterPro" id="IPR016181">
    <property type="entry name" value="Acyl_CoA_acyltransferase"/>
</dbReference>
<protein>
    <submittedName>
        <fullName evidence="2">GNAT family N-acetyltransferase</fullName>
    </submittedName>
</protein>
<dbReference type="EMBL" id="JAKKSL010000004">
    <property type="protein sequence ID" value="MCI2285191.1"/>
    <property type="molecule type" value="Genomic_DNA"/>
</dbReference>
<dbReference type="CDD" id="cd04301">
    <property type="entry name" value="NAT_SF"/>
    <property type="match status" value="1"/>
</dbReference>
<dbReference type="RefSeq" id="WP_242287932.1">
    <property type="nucleotide sequence ID" value="NZ_JAKKSL010000004.1"/>
</dbReference>
<evidence type="ECO:0000313" key="3">
    <source>
        <dbReference type="Proteomes" id="UP001139646"/>
    </source>
</evidence>
<proteinExistence type="predicted"/>
<organism evidence="2 3">
    <name type="scientific">Colwellia maritima</name>
    <dbReference type="NCBI Taxonomy" id="2912588"/>
    <lineage>
        <taxon>Bacteria</taxon>
        <taxon>Pseudomonadati</taxon>
        <taxon>Pseudomonadota</taxon>
        <taxon>Gammaproteobacteria</taxon>
        <taxon>Alteromonadales</taxon>
        <taxon>Colwelliaceae</taxon>
        <taxon>Colwellia</taxon>
    </lineage>
</organism>
<sequence length="178" mass="20796">MNLHDLNNLDNLDNLDNLENIKTTWQVKHFDELSLDQLYDLLKLRIDVFVVEQTCYYPDLDSEPNQLDRHKETRHLLGYQNNKLVAYLRILAQGQSYEDYISIGRVAIVEQARGSGLGHELMNEALKLCQQYFPKKNIKISAQQHLTAYYQQHAFEQVSDMYLEDDIPHVAMVKNATI</sequence>
<reference evidence="2" key="1">
    <citation type="submission" date="2022-01" db="EMBL/GenBank/DDBJ databases">
        <title>Colwellia maritima, isolated from seawater.</title>
        <authorList>
            <person name="Kristyanto S."/>
            <person name="Jung J."/>
            <person name="Jeon C.O."/>
        </authorList>
    </citation>
    <scope>NUCLEOTIDE SEQUENCE</scope>
    <source>
        <strain evidence="2">MSW7</strain>
    </source>
</reference>
<evidence type="ECO:0000259" key="1">
    <source>
        <dbReference type="PROSITE" id="PS51186"/>
    </source>
</evidence>
<dbReference type="SUPFAM" id="SSF55729">
    <property type="entry name" value="Acyl-CoA N-acyltransferases (Nat)"/>
    <property type="match status" value="1"/>
</dbReference>
<keyword evidence="3" id="KW-1185">Reference proteome</keyword>
<accession>A0ABS9X6V2</accession>
<dbReference type="InterPro" id="IPR000182">
    <property type="entry name" value="GNAT_dom"/>
</dbReference>
<dbReference type="Proteomes" id="UP001139646">
    <property type="component" value="Unassembled WGS sequence"/>
</dbReference>
<gene>
    <name evidence="2" type="ORF">L3081_19675</name>
</gene>